<evidence type="ECO:0000256" key="1">
    <source>
        <dbReference type="SAM" id="MobiDB-lite"/>
    </source>
</evidence>
<proteinExistence type="predicted"/>
<organism evidence="2 3">
    <name type="scientific">Streptomyces thermolineatus</name>
    <dbReference type="NCBI Taxonomy" id="44033"/>
    <lineage>
        <taxon>Bacteria</taxon>
        <taxon>Bacillati</taxon>
        <taxon>Actinomycetota</taxon>
        <taxon>Actinomycetes</taxon>
        <taxon>Kitasatosporales</taxon>
        <taxon>Streptomycetaceae</taxon>
        <taxon>Streptomyces</taxon>
    </lineage>
</organism>
<reference evidence="2 3" key="1">
    <citation type="journal article" date="2019" name="Int. J. Syst. Evol. Microbiol.">
        <title>The Global Catalogue of Microorganisms (GCM) 10K type strain sequencing project: providing services to taxonomists for standard genome sequencing and annotation.</title>
        <authorList>
            <consortium name="The Broad Institute Genomics Platform"/>
            <consortium name="The Broad Institute Genome Sequencing Center for Infectious Disease"/>
            <person name="Wu L."/>
            <person name="Ma J."/>
        </authorList>
    </citation>
    <scope>NUCLEOTIDE SEQUENCE [LARGE SCALE GENOMIC DNA]</scope>
    <source>
        <strain evidence="2 3">JCM 6307</strain>
    </source>
</reference>
<dbReference type="RefSeq" id="WP_344384678.1">
    <property type="nucleotide sequence ID" value="NZ_BAAATA010000028.1"/>
</dbReference>
<protein>
    <submittedName>
        <fullName evidence="2">Uncharacterized protein</fullName>
    </submittedName>
</protein>
<accession>A0ABN3MEU6</accession>
<gene>
    <name evidence="2" type="ORF">GCM10010406_41370</name>
</gene>
<feature type="compositionally biased region" description="Basic and acidic residues" evidence="1">
    <location>
        <begin position="40"/>
        <end position="51"/>
    </location>
</feature>
<dbReference type="EMBL" id="BAAATA010000028">
    <property type="protein sequence ID" value="GAA2500594.1"/>
    <property type="molecule type" value="Genomic_DNA"/>
</dbReference>
<comment type="caution">
    <text evidence="2">The sequence shown here is derived from an EMBL/GenBank/DDBJ whole genome shotgun (WGS) entry which is preliminary data.</text>
</comment>
<feature type="region of interest" description="Disordered" evidence="1">
    <location>
        <begin position="112"/>
        <end position="144"/>
    </location>
</feature>
<sequence>MSTATPTAVALAAPGECPDPSCEDGAMIDTGEACRACEQRRADRRTARKTGETGGPRAAAGRPGWWECVVCRDPQQGTASAHGECRRCQAEATVQRLTAQWVQEDTERQRAVQEAAATAAAAEQEAQERQEAEETARLRAETARQHPELATLALSAVLAPF</sequence>
<evidence type="ECO:0000313" key="3">
    <source>
        <dbReference type="Proteomes" id="UP001501358"/>
    </source>
</evidence>
<feature type="region of interest" description="Disordered" evidence="1">
    <location>
        <begin position="40"/>
        <end position="61"/>
    </location>
</feature>
<feature type="compositionally biased region" description="Basic and acidic residues" evidence="1">
    <location>
        <begin position="126"/>
        <end position="144"/>
    </location>
</feature>
<keyword evidence="3" id="KW-1185">Reference proteome</keyword>
<dbReference type="Proteomes" id="UP001501358">
    <property type="component" value="Unassembled WGS sequence"/>
</dbReference>
<evidence type="ECO:0000313" key="2">
    <source>
        <dbReference type="EMBL" id="GAA2500594.1"/>
    </source>
</evidence>
<feature type="compositionally biased region" description="Low complexity" evidence="1">
    <location>
        <begin position="112"/>
        <end position="124"/>
    </location>
</feature>
<name>A0ABN3MEU6_9ACTN</name>